<accession>A0ABT6M5B3</accession>
<dbReference type="RefSeq" id="WP_280758912.1">
    <property type="nucleotide sequence ID" value="NZ_JARXVC010000002.1"/>
</dbReference>
<dbReference type="Proteomes" id="UP001160334">
    <property type="component" value="Unassembled WGS sequence"/>
</dbReference>
<comment type="caution">
    <text evidence="1">The sequence shown here is derived from an EMBL/GenBank/DDBJ whole genome shotgun (WGS) entry which is preliminary data.</text>
</comment>
<name>A0ABT6M5B3_9NOCA</name>
<evidence type="ECO:0000313" key="1">
    <source>
        <dbReference type="EMBL" id="MDH6279511.1"/>
    </source>
</evidence>
<gene>
    <name evidence="1" type="ORF">M2280_000720</name>
</gene>
<protein>
    <submittedName>
        <fullName evidence="1">Uncharacterized protein</fullName>
    </submittedName>
</protein>
<reference evidence="1 2" key="1">
    <citation type="submission" date="2023-04" db="EMBL/GenBank/DDBJ databases">
        <title>Forest soil microbial communities from Buena Vista Peninsula, Colon Province, Panama.</title>
        <authorList>
            <person name="Bouskill N."/>
        </authorList>
    </citation>
    <scope>NUCLEOTIDE SEQUENCE [LARGE SCALE GENOMIC DNA]</scope>
    <source>
        <strain evidence="1 2">CFH S0262</strain>
    </source>
</reference>
<dbReference type="EMBL" id="JARXVC010000002">
    <property type="protein sequence ID" value="MDH6279511.1"/>
    <property type="molecule type" value="Genomic_DNA"/>
</dbReference>
<organism evidence="1 2">
    <name type="scientific">Prescottella agglutinans</name>
    <dbReference type="NCBI Taxonomy" id="1644129"/>
    <lineage>
        <taxon>Bacteria</taxon>
        <taxon>Bacillati</taxon>
        <taxon>Actinomycetota</taxon>
        <taxon>Actinomycetes</taxon>
        <taxon>Mycobacteriales</taxon>
        <taxon>Nocardiaceae</taxon>
        <taxon>Prescottella</taxon>
    </lineage>
</organism>
<evidence type="ECO:0000313" key="2">
    <source>
        <dbReference type="Proteomes" id="UP001160334"/>
    </source>
</evidence>
<sequence length="54" mass="6482">MSDRCRTYLEARVPDTPNHTRETIIIQCDRTEHRPGTVHRYKDEITWNTPKETL</sequence>
<proteinExistence type="predicted"/>
<keyword evidence="2" id="KW-1185">Reference proteome</keyword>